<reference evidence="1 2" key="1">
    <citation type="journal article" date="2012" name="J. Bacteriol.">
        <title>Complete genome sequence of Enterobacter aerogenes KCTC 2190.</title>
        <authorList>
            <person name="Shin S.H."/>
            <person name="Kim S."/>
            <person name="Kim J.Y."/>
            <person name="Lee S."/>
            <person name="Um Y."/>
            <person name="Oh M.K."/>
            <person name="Kim Y.R."/>
            <person name="Lee J."/>
            <person name="Yang K.S."/>
        </authorList>
    </citation>
    <scope>NUCLEOTIDE SEQUENCE [LARGE SCALE GENOMIC DNA]</scope>
    <source>
        <strain evidence="1 2">KCTC 2190</strain>
    </source>
</reference>
<evidence type="ECO:0000313" key="1">
    <source>
        <dbReference type="EMBL" id="AEG98201.1"/>
    </source>
</evidence>
<gene>
    <name evidence="1" type="ordered locus">EAE_16450</name>
</gene>
<name>A0A0H3FRE2_KLEAK</name>
<dbReference type="OrthoDB" id="9970983at2"/>
<dbReference type="HOGENOM" id="CLU_213823_0_0_6"/>
<dbReference type="EMBL" id="CP002824">
    <property type="protein sequence ID" value="AEG98201.1"/>
    <property type="molecule type" value="Genomic_DNA"/>
</dbReference>
<proteinExistence type="predicted"/>
<dbReference type="Proteomes" id="UP000008881">
    <property type="component" value="Chromosome"/>
</dbReference>
<sequence length="42" mass="4859">MNGTLVIPKLMCIKFYRIFFKRTTSIMDKKKPAAFAHGGLRK</sequence>
<evidence type="ECO:0000313" key="2">
    <source>
        <dbReference type="Proteomes" id="UP000008881"/>
    </source>
</evidence>
<organism evidence="1 2">
    <name type="scientific">Klebsiella aerogenes (strain ATCC 13048 / DSM 30053 / CCUG 1429 / JCM 1235 / KCTC 2190 / NBRC 13534 / NCIMB 10102 / NCTC 10006 / CDC 819-56)</name>
    <name type="common">Enterobacter aerogenes</name>
    <dbReference type="NCBI Taxonomy" id="1028307"/>
    <lineage>
        <taxon>Bacteria</taxon>
        <taxon>Pseudomonadati</taxon>
        <taxon>Pseudomonadota</taxon>
        <taxon>Gammaproteobacteria</taxon>
        <taxon>Enterobacterales</taxon>
        <taxon>Enterobacteriaceae</taxon>
        <taxon>Klebsiella/Raoultella group</taxon>
        <taxon>Klebsiella</taxon>
    </lineage>
</organism>
<dbReference type="KEGG" id="eae:EAE_16450"/>
<accession>A0A0H3FRE2</accession>
<protein>
    <submittedName>
        <fullName evidence="1">Uncharacterized protein</fullName>
    </submittedName>
</protein>
<keyword evidence="2" id="KW-1185">Reference proteome</keyword>
<dbReference type="AlphaFoldDB" id="A0A0H3FRE2"/>